<sequence length="217" mass="24077">MENFVHTPHIKVASNAHQRPFWAMLPNANLWTHSEFPPGPIRNKQVANRTKPPGIEPGPIPRGFGNLRRVKQGSLGGKGRVMPARPGLFRPSRPSSPRTRSGARVLIAGLISASVSPSPLLWELRCAAFAPTLVIWSPRFKGPSFGEGPCIVVSVGTDRVDATVLGSEAWLCFACVLYFGFGRNDISLRRSVFHTHTSIYLSIYLYIYIYNHTHMFV</sequence>
<feature type="region of interest" description="Disordered" evidence="1">
    <location>
        <begin position="74"/>
        <end position="100"/>
    </location>
</feature>
<name>A0A7I4BCM0_PHYPA</name>
<reference evidence="2" key="3">
    <citation type="submission" date="2020-12" db="UniProtKB">
        <authorList>
            <consortium name="EnsemblPlants"/>
        </authorList>
    </citation>
    <scope>IDENTIFICATION</scope>
</reference>
<reference evidence="2 3" key="1">
    <citation type="journal article" date="2008" name="Science">
        <title>The Physcomitrella genome reveals evolutionary insights into the conquest of land by plants.</title>
        <authorList>
            <person name="Rensing S."/>
            <person name="Lang D."/>
            <person name="Zimmer A."/>
            <person name="Terry A."/>
            <person name="Salamov A."/>
            <person name="Shapiro H."/>
            <person name="Nishiyama T."/>
            <person name="Perroud P.-F."/>
            <person name="Lindquist E."/>
            <person name="Kamisugi Y."/>
            <person name="Tanahashi T."/>
            <person name="Sakakibara K."/>
            <person name="Fujita T."/>
            <person name="Oishi K."/>
            <person name="Shin-I T."/>
            <person name="Kuroki Y."/>
            <person name="Toyoda A."/>
            <person name="Suzuki Y."/>
            <person name="Hashimoto A."/>
            <person name="Yamaguchi K."/>
            <person name="Sugano A."/>
            <person name="Kohara Y."/>
            <person name="Fujiyama A."/>
            <person name="Anterola A."/>
            <person name="Aoki S."/>
            <person name="Ashton N."/>
            <person name="Barbazuk W.B."/>
            <person name="Barker E."/>
            <person name="Bennetzen J."/>
            <person name="Bezanilla M."/>
            <person name="Blankenship R."/>
            <person name="Cho S.H."/>
            <person name="Dutcher S."/>
            <person name="Estelle M."/>
            <person name="Fawcett J.A."/>
            <person name="Gundlach H."/>
            <person name="Hanada K."/>
            <person name="Heyl A."/>
            <person name="Hicks K.A."/>
            <person name="Hugh J."/>
            <person name="Lohr M."/>
            <person name="Mayer K."/>
            <person name="Melkozernov A."/>
            <person name="Murata T."/>
            <person name="Nelson D."/>
            <person name="Pils B."/>
            <person name="Prigge M."/>
            <person name="Reiss B."/>
            <person name="Renner T."/>
            <person name="Rombauts S."/>
            <person name="Rushton P."/>
            <person name="Sanderfoot A."/>
            <person name="Schween G."/>
            <person name="Shiu S.-H."/>
            <person name="Stueber K."/>
            <person name="Theodoulou F.L."/>
            <person name="Tu H."/>
            <person name="Van de Peer Y."/>
            <person name="Verrier P.J."/>
            <person name="Waters E."/>
            <person name="Wood A."/>
            <person name="Yang L."/>
            <person name="Cove D."/>
            <person name="Cuming A."/>
            <person name="Hasebe M."/>
            <person name="Lucas S."/>
            <person name="Mishler D.B."/>
            <person name="Reski R."/>
            <person name="Grigoriev I."/>
            <person name="Quatrano R.S."/>
            <person name="Boore J.L."/>
        </authorList>
    </citation>
    <scope>NUCLEOTIDE SEQUENCE [LARGE SCALE GENOMIC DNA]</scope>
    <source>
        <strain evidence="2 3">cv. Gransden 2004</strain>
    </source>
</reference>
<dbReference type="EnsemblPlants" id="Pp3c17_4790V3.1">
    <property type="protein sequence ID" value="Pp3c17_4790V3.1"/>
    <property type="gene ID" value="Pp3c17_4790"/>
</dbReference>
<dbReference type="AlphaFoldDB" id="A0A7I4BCM0"/>
<evidence type="ECO:0000313" key="2">
    <source>
        <dbReference type="EnsemblPlants" id="Pp3c17_4790V3.1"/>
    </source>
</evidence>
<reference evidence="2 3" key="2">
    <citation type="journal article" date="2018" name="Plant J.">
        <title>The Physcomitrella patens chromosome-scale assembly reveals moss genome structure and evolution.</title>
        <authorList>
            <person name="Lang D."/>
            <person name="Ullrich K.K."/>
            <person name="Murat F."/>
            <person name="Fuchs J."/>
            <person name="Jenkins J."/>
            <person name="Haas F.B."/>
            <person name="Piednoel M."/>
            <person name="Gundlach H."/>
            <person name="Van Bel M."/>
            <person name="Meyberg R."/>
            <person name="Vives C."/>
            <person name="Morata J."/>
            <person name="Symeonidi A."/>
            <person name="Hiss M."/>
            <person name="Muchero W."/>
            <person name="Kamisugi Y."/>
            <person name="Saleh O."/>
            <person name="Blanc G."/>
            <person name="Decker E.L."/>
            <person name="van Gessel N."/>
            <person name="Grimwood J."/>
            <person name="Hayes R.D."/>
            <person name="Graham S.W."/>
            <person name="Gunter L.E."/>
            <person name="McDaniel S.F."/>
            <person name="Hoernstein S.N.W."/>
            <person name="Larsson A."/>
            <person name="Li F.W."/>
            <person name="Perroud P.F."/>
            <person name="Phillips J."/>
            <person name="Ranjan P."/>
            <person name="Rokshar D.S."/>
            <person name="Rothfels C.J."/>
            <person name="Schneider L."/>
            <person name="Shu S."/>
            <person name="Stevenson D.W."/>
            <person name="Thummler F."/>
            <person name="Tillich M."/>
            <person name="Villarreal Aguilar J.C."/>
            <person name="Widiez T."/>
            <person name="Wong G.K."/>
            <person name="Wymore A."/>
            <person name="Zhang Y."/>
            <person name="Zimmer A.D."/>
            <person name="Quatrano R.S."/>
            <person name="Mayer K.F.X."/>
            <person name="Goodstein D."/>
            <person name="Casacuberta J.M."/>
            <person name="Vandepoele K."/>
            <person name="Reski R."/>
            <person name="Cuming A.C."/>
            <person name="Tuskan G.A."/>
            <person name="Maumus F."/>
            <person name="Salse J."/>
            <person name="Schmutz J."/>
            <person name="Rensing S.A."/>
        </authorList>
    </citation>
    <scope>NUCLEOTIDE SEQUENCE [LARGE SCALE GENOMIC DNA]</scope>
    <source>
        <strain evidence="2 3">cv. Gransden 2004</strain>
    </source>
</reference>
<protein>
    <submittedName>
        <fullName evidence="2">Uncharacterized protein</fullName>
    </submittedName>
</protein>
<feature type="compositionally biased region" description="Low complexity" evidence="1">
    <location>
        <begin position="90"/>
        <end position="100"/>
    </location>
</feature>
<evidence type="ECO:0000256" key="1">
    <source>
        <dbReference type="SAM" id="MobiDB-lite"/>
    </source>
</evidence>
<dbReference type="Proteomes" id="UP000006727">
    <property type="component" value="Chromosome 17"/>
</dbReference>
<evidence type="ECO:0000313" key="3">
    <source>
        <dbReference type="Proteomes" id="UP000006727"/>
    </source>
</evidence>
<keyword evidence="3" id="KW-1185">Reference proteome</keyword>
<dbReference type="EMBL" id="ABEU02000017">
    <property type="status" value="NOT_ANNOTATED_CDS"/>
    <property type="molecule type" value="Genomic_DNA"/>
</dbReference>
<dbReference type="InParanoid" id="A0A7I4BCM0"/>
<organism evidence="2 3">
    <name type="scientific">Physcomitrium patens</name>
    <name type="common">Spreading-leaved earth moss</name>
    <name type="synonym">Physcomitrella patens</name>
    <dbReference type="NCBI Taxonomy" id="3218"/>
    <lineage>
        <taxon>Eukaryota</taxon>
        <taxon>Viridiplantae</taxon>
        <taxon>Streptophyta</taxon>
        <taxon>Embryophyta</taxon>
        <taxon>Bryophyta</taxon>
        <taxon>Bryophytina</taxon>
        <taxon>Bryopsida</taxon>
        <taxon>Funariidae</taxon>
        <taxon>Funariales</taxon>
        <taxon>Funariaceae</taxon>
        <taxon>Physcomitrium</taxon>
    </lineage>
</organism>
<accession>A0A7I4BCM0</accession>
<proteinExistence type="predicted"/>
<dbReference type="Gramene" id="Pp3c17_4790V3.1">
    <property type="protein sequence ID" value="Pp3c17_4790V3.1"/>
    <property type="gene ID" value="Pp3c17_4790"/>
</dbReference>